<reference evidence="8 9" key="1">
    <citation type="journal article" date="2022" name="Nat. Plants">
        <title>Genomes of leafy and leafless Platanthera orchids illuminate the evolution of mycoheterotrophy.</title>
        <authorList>
            <person name="Li M.H."/>
            <person name="Liu K.W."/>
            <person name="Li Z."/>
            <person name="Lu H.C."/>
            <person name="Ye Q.L."/>
            <person name="Zhang D."/>
            <person name="Wang J.Y."/>
            <person name="Li Y.F."/>
            <person name="Zhong Z.M."/>
            <person name="Liu X."/>
            <person name="Yu X."/>
            <person name="Liu D.K."/>
            <person name="Tu X.D."/>
            <person name="Liu B."/>
            <person name="Hao Y."/>
            <person name="Liao X.Y."/>
            <person name="Jiang Y.T."/>
            <person name="Sun W.H."/>
            <person name="Chen J."/>
            <person name="Chen Y.Q."/>
            <person name="Ai Y."/>
            <person name="Zhai J.W."/>
            <person name="Wu S.S."/>
            <person name="Zhou Z."/>
            <person name="Hsiao Y.Y."/>
            <person name="Wu W.L."/>
            <person name="Chen Y.Y."/>
            <person name="Lin Y.F."/>
            <person name="Hsu J.L."/>
            <person name="Li C.Y."/>
            <person name="Wang Z.W."/>
            <person name="Zhao X."/>
            <person name="Zhong W.Y."/>
            <person name="Ma X.K."/>
            <person name="Ma L."/>
            <person name="Huang J."/>
            <person name="Chen G.Z."/>
            <person name="Huang M.Z."/>
            <person name="Huang L."/>
            <person name="Peng D.H."/>
            <person name="Luo Y.B."/>
            <person name="Zou S.Q."/>
            <person name="Chen S.P."/>
            <person name="Lan S."/>
            <person name="Tsai W.C."/>
            <person name="Van de Peer Y."/>
            <person name="Liu Z.J."/>
        </authorList>
    </citation>
    <scope>NUCLEOTIDE SEQUENCE [LARGE SCALE GENOMIC DNA]</scope>
    <source>
        <strain evidence="8">Lor287</strain>
    </source>
</reference>
<keyword evidence="3" id="KW-0812">Transmembrane</keyword>
<evidence type="ECO:0000256" key="5">
    <source>
        <dbReference type="ARBA" id="ARBA00022989"/>
    </source>
</evidence>
<dbReference type="Proteomes" id="UP001418222">
    <property type="component" value="Unassembled WGS sequence"/>
</dbReference>
<keyword evidence="5" id="KW-1133">Transmembrane helix</keyword>
<dbReference type="AlphaFoldDB" id="A0AAP0BKF9"/>
<dbReference type="EMBL" id="JBBWWQ010000008">
    <property type="protein sequence ID" value="KAK8941268.1"/>
    <property type="molecule type" value="Genomic_DNA"/>
</dbReference>
<dbReference type="PANTHER" id="PTHR33510">
    <property type="entry name" value="PROTEIN TIC 20-II, CHLOROPLASTIC"/>
    <property type="match status" value="1"/>
</dbReference>
<keyword evidence="7" id="KW-0934">Plastid</keyword>
<evidence type="ECO:0000256" key="2">
    <source>
        <dbReference type="ARBA" id="ARBA00009596"/>
    </source>
</evidence>
<dbReference type="GO" id="GO:0009706">
    <property type="term" value="C:chloroplast inner membrane"/>
    <property type="evidence" value="ECO:0007669"/>
    <property type="project" value="UniProtKB-SubCell"/>
</dbReference>
<comment type="function">
    <text evidence="7">Involved in protein precursor import into chloroplasts.</text>
</comment>
<proteinExistence type="inferred from homology"/>
<dbReference type="InterPro" id="IPR005691">
    <property type="entry name" value="Tic20"/>
</dbReference>
<gene>
    <name evidence="8" type="ORF">KSP39_PZI010351</name>
</gene>
<evidence type="ECO:0000256" key="1">
    <source>
        <dbReference type="ARBA" id="ARBA00004478"/>
    </source>
</evidence>
<sequence>MASSSSCTLLLPPLALSRISHKFSPPHPHLFLPYLPHRRLHTLHLARGQNPRGGGGDSADPPDRLISAACYLYPFLDGVHFGRFLLSQFPPLQLIILPLTPAIRLFRSSPLNPFLIFLTLYFAVVRNPSSFSRYVRFNTMQAIVLDVLLIFPDLVERSFAPRDGVGLDIVMSIDSTVFLFLLVSLMYGSAACLLGQVPRLPIVAEAADKQSRLELESRLLKIVGLQLGK</sequence>
<evidence type="ECO:0000313" key="8">
    <source>
        <dbReference type="EMBL" id="KAK8941268.1"/>
    </source>
</evidence>
<organism evidence="8 9">
    <name type="scientific">Platanthera zijinensis</name>
    <dbReference type="NCBI Taxonomy" id="2320716"/>
    <lineage>
        <taxon>Eukaryota</taxon>
        <taxon>Viridiplantae</taxon>
        <taxon>Streptophyta</taxon>
        <taxon>Embryophyta</taxon>
        <taxon>Tracheophyta</taxon>
        <taxon>Spermatophyta</taxon>
        <taxon>Magnoliopsida</taxon>
        <taxon>Liliopsida</taxon>
        <taxon>Asparagales</taxon>
        <taxon>Orchidaceae</taxon>
        <taxon>Orchidoideae</taxon>
        <taxon>Orchideae</taxon>
        <taxon>Orchidinae</taxon>
        <taxon>Platanthera</taxon>
    </lineage>
</organism>
<keyword evidence="7" id="KW-0150">Chloroplast</keyword>
<evidence type="ECO:0000256" key="3">
    <source>
        <dbReference type="ARBA" id="ARBA00022692"/>
    </source>
</evidence>
<dbReference type="Pfam" id="PF16166">
    <property type="entry name" value="TIC20"/>
    <property type="match status" value="1"/>
</dbReference>
<name>A0AAP0BKF9_9ASPA</name>
<comment type="caution">
    <text evidence="8">The sequence shown here is derived from an EMBL/GenBank/DDBJ whole genome shotgun (WGS) entry which is preliminary data.</text>
</comment>
<evidence type="ECO:0000256" key="6">
    <source>
        <dbReference type="ARBA" id="ARBA00023136"/>
    </source>
</evidence>
<keyword evidence="6" id="KW-0472">Membrane</keyword>
<evidence type="ECO:0000256" key="7">
    <source>
        <dbReference type="RuleBase" id="RU367003"/>
    </source>
</evidence>
<comment type="similarity">
    <text evidence="2 7">Belongs to the Tic20 family.</text>
</comment>
<dbReference type="PANTHER" id="PTHR33510:SF11">
    <property type="entry name" value="PROTEIN TIC 20-V, CHLOROPLASTIC"/>
    <property type="match status" value="1"/>
</dbReference>
<protein>
    <recommendedName>
        <fullName evidence="7">Protein TIC 20</fullName>
    </recommendedName>
</protein>
<evidence type="ECO:0000256" key="4">
    <source>
        <dbReference type="ARBA" id="ARBA00022780"/>
    </source>
</evidence>
<comment type="subcellular location">
    <subcellularLocation>
        <location evidence="1">Plastid</location>
        <location evidence="1">Chloroplast inner membrane</location>
        <topology evidence="1">Multi-pass membrane protein</topology>
    </subcellularLocation>
    <subcellularLocation>
        <location evidence="7">Plastid</location>
        <location evidence="7">Chloroplast membrane</location>
        <topology evidence="7">Multi-pass membrane protein</topology>
    </subcellularLocation>
</comment>
<keyword evidence="4" id="KW-1001">Plastid inner membrane</keyword>
<accession>A0AAP0BKF9</accession>
<evidence type="ECO:0000313" key="9">
    <source>
        <dbReference type="Proteomes" id="UP001418222"/>
    </source>
</evidence>
<keyword evidence="9" id="KW-1185">Reference proteome</keyword>